<dbReference type="EMBL" id="MHMM01000015">
    <property type="protein sequence ID" value="OGZ26819.1"/>
    <property type="molecule type" value="Genomic_DNA"/>
</dbReference>
<evidence type="ECO:0000313" key="1">
    <source>
        <dbReference type="EMBL" id="OGZ26819.1"/>
    </source>
</evidence>
<organism evidence="1 2">
    <name type="scientific">Candidatus Nealsonbacteria bacterium RIFOXYB1_FULL_40_15</name>
    <dbReference type="NCBI Taxonomy" id="1801677"/>
    <lineage>
        <taxon>Bacteria</taxon>
        <taxon>Candidatus Nealsoniibacteriota</taxon>
    </lineage>
</organism>
<gene>
    <name evidence="1" type="ORF">A2365_01300</name>
</gene>
<reference evidence="1 2" key="1">
    <citation type="journal article" date="2016" name="Nat. Commun.">
        <title>Thousands of microbial genomes shed light on interconnected biogeochemical processes in an aquifer system.</title>
        <authorList>
            <person name="Anantharaman K."/>
            <person name="Brown C.T."/>
            <person name="Hug L.A."/>
            <person name="Sharon I."/>
            <person name="Castelle C.J."/>
            <person name="Probst A.J."/>
            <person name="Thomas B.C."/>
            <person name="Singh A."/>
            <person name="Wilkins M.J."/>
            <person name="Karaoz U."/>
            <person name="Brodie E.L."/>
            <person name="Williams K.H."/>
            <person name="Hubbard S.S."/>
            <person name="Banfield J.F."/>
        </authorList>
    </citation>
    <scope>NUCLEOTIDE SEQUENCE [LARGE SCALE GENOMIC DNA]</scope>
</reference>
<protein>
    <recommendedName>
        <fullName evidence="3">Nucleotidyl transferase AbiEii/AbiGii toxin family protein</fullName>
    </recommendedName>
</protein>
<dbReference type="STRING" id="1801677.A2365_01300"/>
<sequence>MENLELIKSILEENKDTSDVFKRNIIKEYLQILVLSFIYSNKKYQNLVFYGGSCLRHCFGLPRLSEDLDFVDTKGETDLLELSNDLMGFLKKEAGMEPVVKIQKFRIYLKFPVLYELNLAKRPESDLLILKVEIFKEFDFCKSYKTEAIPVFKYGKSILIRTFDLPTLMATKIRAILNRKWEKTDKVGKTLAKVKGRDYFDLMWYLEKGVVPNLKCIENIKNKEDLKEKLMTVVGKIDSRSIKFDLESLISDKDFVNNISKNLKDILKRSL</sequence>
<evidence type="ECO:0008006" key="3">
    <source>
        <dbReference type="Google" id="ProtNLM"/>
    </source>
</evidence>
<dbReference type="InterPro" id="IPR014942">
    <property type="entry name" value="AbiEii"/>
</dbReference>
<dbReference type="Proteomes" id="UP000177740">
    <property type="component" value="Unassembled WGS sequence"/>
</dbReference>
<dbReference type="Pfam" id="PF08843">
    <property type="entry name" value="AbiEii"/>
    <property type="match status" value="1"/>
</dbReference>
<dbReference type="AlphaFoldDB" id="A0A1G2EM32"/>
<name>A0A1G2EM32_9BACT</name>
<comment type="caution">
    <text evidence="1">The sequence shown here is derived from an EMBL/GenBank/DDBJ whole genome shotgun (WGS) entry which is preliminary data.</text>
</comment>
<dbReference type="Gene3D" id="3.10.450.620">
    <property type="entry name" value="JHP933, nucleotidyltransferase-like core domain"/>
    <property type="match status" value="1"/>
</dbReference>
<evidence type="ECO:0000313" key="2">
    <source>
        <dbReference type="Proteomes" id="UP000177740"/>
    </source>
</evidence>
<accession>A0A1G2EM32</accession>
<proteinExistence type="predicted"/>